<keyword evidence="1" id="KW-0521">NADP</keyword>
<dbReference type="Pfam" id="PF01370">
    <property type="entry name" value="Epimerase"/>
    <property type="match status" value="1"/>
</dbReference>
<dbReference type="AlphaFoldDB" id="A0A3B9IRT8"/>
<evidence type="ECO:0000313" key="4">
    <source>
        <dbReference type="EMBL" id="HAE50515.1"/>
    </source>
</evidence>
<dbReference type="PANTHER" id="PTHR43103">
    <property type="entry name" value="NUCLEOSIDE-DIPHOSPHATE-SUGAR EPIMERASE"/>
    <property type="match status" value="1"/>
</dbReference>
<evidence type="ECO:0000313" key="5">
    <source>
        <dbReference type="Proteomes" id="UP000257706"/>
    </source>
</evidence>
<dbReference type="Gene3D" id="3.40.50.720">
    <property type="entry name" value="NAD(P)-binding Rossmann-like Domain"/>
    <property type="match status" value="1"/>
</dbReference>
<feature type="domain" description="NAD-dependent epimerase/dehydratase" evidence="3">
    <location>
        <begin position="24"/>
        <end position="256"/>
    </location>
</feature>
<dbReference type="PANTHER" id="PTHR43103:SF3">
    <property type="entry name" value="ADP-L-GLYCERO-D-MANNO-HEPTOSE-6-EPIMERASE"/>
    <property type="match status" value="1"/>
</dbReference>
<accession>A0A3B9IRT8</accession>
<dbReference type="Gene3D" id="3.90.25.10">
    <property type="entry name" value="UDP-galactose 4-epimerase, domain 1"/>
    <property type="match status" value="1"/>
</dbReference>
<sequence length="345" mass="35398">MLINVPPDQPVRAPWEETPSMTNVLITGAGGFLGRRLARVIAAGAPLPGTDGGKGPASRLELVDLTAPEPPAGAAMPVACTAADLADPATAAALGARGADIVFHLAASLTLDAERAPDAAWAVNVEAPRRMAEAATGHPRFIFTSSIAVFGGDLPPETSDDLRPMPATGYGTHKAIAELMLADLSRRGRIDGRSLRLPIVVTRPGAPTPAVSDRIAALIREPLAGRDVVSPLPPETLVPLASAGAVVRALLRLVAVTEDDLPPGRVLNLPALTVTIGEIAAAVKARGATGGIGFAPEADLAHIVQGWPQHFVSARAEPLGIRPDASLDALIADHLRHEGAGHVGS</sequence>
<evidence type="ECO:0000256" key="2">
    <source>
        <dbReference type="ARBA" id="ARBA00023277"/>
    </source>
</evidence>
<dbReference type="InterPro" id="IPR036291">
    <property type="entry name" value="NAD(P)-bd_dom_sf"/>
</dbReference>
<dbReference type="EMBL" id="DMAI01000391">
    <property type="protein sequence ID" value="HAE50515.1"/>
    <property type="molecule type" value="Genomic_DNA"/>
</dbReference>
<dbReference type="SUPFAM" id="SSF51735">
    <property type="entry name" value="NAD(P)-binding Rossmann-fold domains"/>
    <property type="match status" value="1"/>
</dbReference>
<protein>
    <recommendedName>
        <fullName evidence="3">NAD-dependent epimerase/dehydratase domain-containing protein</fullName>
    </recommendedName>
</protein>
<dbReference type="Proteomes" id="UP000257706">
    <property type="component" value="Unassembled WGS sequence"/>
</dbReference>
<proteinExistence type="predicted"/>
<keyword evidence="2" id="KW-0119">Carbohydrate metabolism</keyword>
<gene>
    <name evidence="4" type="ORF">DCK97_24175</name>
</gene>
<evidence type="ECO:0000256" key="1">
    <source>
        <dbReference type="ARBA" id="ARBA00022857"/>
    </source>
</evidence>
<organism evidence="4 5">
    <name type="scientific">Tistrella mobilis</name>
    <dbReference type="NCBI Taxonomy" id="171437"/>
    <lineage>
        <taxon>Bacteria</taxon>
        <taxon>Pseudomonadati</taxon>
        <taxon>Pseudomonadota</taxon>
        <taxon>Alphaproteobacteria</taxon>
        <taxon>Geminicoccales</taxon>
        <taxon>Geminicoccaceae</taxon>
        <taxon>Tistrella</taxon>
    </lineage>
</organism>
<name>A0A3B9IRT8_9PROT</name>
<comment type="caution">
    <text evidence="4">The sequence shown here is derived from an EMBL/GenBank/DDBJ whole genome shotgun (WGS) entry which is preliminary data.</text>
</comment>
<reference evidence="4 5" key="1">
    <citation type="journal article" date="2018" name="Nat. Biotechnol.">
        <title>A standardized bacterial taxonomy based on genome phylogeny substantially revises the tree of life.</title>
        <authorList>
            <person name="Parks D.H."/>
            <person name="Chuvochina M."/>
            <person name="Waite D.W."/>
            <person name="Rinke C."/>
            <person name="Skarshewski A."/>
            <person name="Chaumeil P.A."/>
            <person name="Hugenholtz P."/>
        </authorList>
    </citation>
    <scope>NUCLEOTIDE SEQUENCE [LARGE SCALE GENOMIC DNA]</scope>
    <source>
        <strain evidence="4">UBA8739</strain>
    </source>
</reference>
<dbReference type="InterPro" id="IPR001509">
    <property type="entry name" value="Epimerase_deHydtase"/>
</dbReference>
<evidence type="ECO:0000259" key="3">
    <source>
        <dbReference type="Pfam" id="PF01370"/>
    </source>
</evidence>